<dbReference type="Gene3D" id="3.30.70.100">
    <property type="match status" value="1"/>
</dbReference>
<keyword evidence="2" id="KW-1185">Reference proteome</keyword>
<dbReference type="OrthoDB" id="3830579at2759"/>
<name>A0A072PNZ5_9EURO</name>
<evidence type="ECO:0008006" key="3">
    <source>
        <dbReference type="Google" id="ProtNLM"/>
    </source>
</evidence>
<comment type="caution">
    <text evidence="1">The sequence shown here is derived from an EMBL/GenBank/DDBJ whole genome shotgun (WGS) entry which is preliminary data.</text>
</comment>
<dbReference type="Proteomes" id="UP000027920">
    <property type="component" value="Unassembled WGS sequence"/>
</dbReference>
<sequence length="213" mass="23981">MATAELPDMAAVTQMLRQHTPASSLDNPLTEIVVFKLLPAQMPPSAATLGRIEKDFAVNSAGGVGVRRVAWGTSLTDPATVVLMFDWRRIQDHWDFWAAEAFVPVITAIQELFEPGRPLVRHFDFKGQGMLVERWQRLDVWEAGESNVEAPKNGKWKTWRGGFAVDIGETDWYGACLGYESENELREEDVQLPKNGEKHLMDFRFMDGTDKAS</sequence>
<gene>
    <name evidence="1" type="ORF">A1O9_03028</name>
</gene>
<protein>
    <recommendedName>
        <fullName evidence="3">ABM domain-containing protein</fullName>
    </recommendedName>
</protein>
<dbReference type="VEuPathDB" id="FungiDB:A1O9_03028"/>
<reference evidence="1 2" key="1">
    <citation type="submission" date="2013-03" db="EMBL/GenBank/DDBJ databases">
        <title>The Genome Sequence of Exophiala aquamarina CBS 119918.</title>
        <authorList>
            <consortium name="The Broad Institute Genomics Platform"/>
            <person name="Cuomo C."/>
            <person name="de Hoog S."/>
            <person name="Gorbushina A."/>
            <person name="Walker B."/>
            <person name="Young S.K."/>
            <person name="Zeng Q."/>
            <person name="Gargeya S."/>
            <person name="Fitzgerald M."/>
            <person name="Haas B."/>
            <person name="Abouelleil A."/>
            <person name="Allen A.W."/>
            <person name="Alvarado L."/>
            <person name="Arachchi H.M."/>
            <person name="Berlin A.M."/>
            <person name="Chapman S.B."/>
            <person name="Gainer-Dewar J."/>
            <person name="Goldberg J."/>
            <person name="Griggs A."/>
            <person name="Gujja S."/>
            <person name="Hansen M."/>
            <person name="Howarth C."/>
            <person name="Imamovic A."/>
            <person name="Ireland A."/>
            <person name="Larimer J."/>
            <person name="McCowan C."/>
            <person name="Murphy C."/>
            <person name="Pearson M."/>
            <person name="Poon T.W."/>
            <person name="Priest M."/>
            <person name="Roberts A."/>
            <person name="Saif S."/>
            <person name="Shea T."/>
            <person name="Sisk P."/>
            <person name="Sykes S."/>
            <person name="Wortman J."/>
            <person name="Nusbaum C."/>
            <person name="Birren B."/>
        </authorList>
    </citation>
    <scope>NUCLEOTIDE SEQUENCE [LARGE SCALE GENOMIC DNA]</scope>
    <source>
        <strain evidence="1 2">CBS 119918</strain>
    </source>
</reference>
<dbReference type="GeneID" id="25277968"/>
<evidence type="ECO:0000313" key="2">
    <source>
        <dbReference type="Proteomes" id="UP000027920"/>
    </source>
</evidence>
<dbReference type="AlphaFoldDB" id="A0A072PNZ5"/>
<dbReference type="HOGENOM" id="CLU_1326124_0_0_1"/>
<dbReference type="RefSeq" id="XP_013264052.1">
    <property type="nucleotide sequence ID" value="XM_013408598.1"/>
</dbReference>
<evidence type="ECO:0000313" key="1">
    <source>
        <dbReference type="EMBL" id="KEF61462.1"/>
    </source>
</evidence>
<accession>A0A072PNZ5</accession>
<dbReference type="EMBL" id="AMGV01000002">
    <property type="protein sequence ID" value="KEF61462.1"/>
    <property type="molecule type" value="Genomic_DNA"/>
</dbReference>
<organism evidence="1 2">
    <name type="scientific">Exophiala aquamarina CBS 119918</name>
    <dbReference type="NCBI Taxonomy" id="1182545"/>
    <lineage>
        <taxon>Eukaryota</taxon>
        <taxon>Fungi</taxon>
        <taxon>Dikarya</taxon>
        <taxon>Ascomycota</taxon>
        <taxon>Pezizomycotina</taxon>
        <taxon>Eurotiomycetes</taxon>
        <taxon>Chaetothyriomycetidae</taxon>
        <taxon>Chaetothyriales</taxon>
        <taxon>Herpotrichiellaceae</taxon>
        <taxon>Exophiala</taxon>
    </lineage>
</organism>
<proteinExistence type="predicted"/>